<dbReference type="WBParaSite" id="DME_0000908601-mRNA-1">
    <property type="protein sequence ID" value="DME_0000908601-mRNA-1"/>
    <property type="gene ID" value="DME_0000908601"/>
</dbReference>
<keyword evidence="4" id="KW-1185">Reference proteome</keyword>
<evidence type="ECO:0000256" key="1">
    <source>
        <dbReference type="SAM" id="Phobius"/>
    </source>
</evidence>
<keyword evidence="1" id="KW-0472">Membrane</keyword>
<evidence type="ECO:0000313" key="4">
    <source>
        <dbReference type="Proteomes" id="UP000274756"/>
    </source>
</evidence>
<keyword evidence="1" id="KW-0812">Transmembrane</keyword>
<reference evidence="2 4" key="2">
    <citation type="submission" date="2018-11" db="EMBL/GenBank/DDBJ databases">
        <authorList>
            <consortium name="Pathogen Informatics"/>
        </authorList>
    </citation>
    <scope>NUCLEOTIDE SEQUENCE [LARGE SCALE GENOMIC DNA]</scope>
</reference>
<proteinExistence type="predicted"/>
<reference evidence="5" key="1">
    <citation type="submission" date="2017-02" db="UniProtKB">
        <authorList>
            <consortium name="WormBaseParasite"/>
        </authorList>
    </citation>
    <scope>IDENTIFICATION</scope>
</reference>
<dbReference type="Proteomes" id="UP000038040">
    <property type="component" value="Unplaced"/>
</dbReference>
<organism evidence="3 5">
    <name type="scientific">Dracunculus medinensis</name>
    <name type="common">Guinea worm</name>
    <dbReference type="NCBI Taxonomy" id="318479"/>
    <lineage>
        <taxon>Eukaryota</taxon>
        <taxon>Metazoa</taxon>
        <taxon>Ecdysozoa</taxon>
        <taxon>Nematoda</taxon>
        <taxon>Chromadorea</taxon>
        <taxon>Rhabditida</taxon>
        <taxon>Spirurina</taxon>
        <taxon>Dracunculoidea</taxon>
        <taxon>Dracunculidae</taxon>
        <taxon>Dracunculus</taxon>
    </lineage>
</organism>
<protein>
    <submittedName>
        <fullName evidence="2 5">Uncharacterized protein</fullName>
    </submittedName>
</protein>
<evidence type="ECO:0000313" key="2">
    <source>
        <dbReference type="EMBL" id="VDN60617.1"/>
    </source>
</evidence>
<feature type="transmembrane region" description="Helical" evidence="1">
    <location>
        <begin position="45"/>
        <end position="67"/>
    </location>
</feature>
<evidence type="ECO:0000313" key="5">
    <source>
        <dbReference type="WBParaSite" id="DME_0000908601-mRNA-1"/>
    </source>
</evidence>
<sequence length="90" mass="10531">MSLSRYETYTREQQNAFVNHLLATIYENYEATRRIQSVVEGIHRIVITILVLLVICISIGLIYIVVIGCRRYQAMNRQVLHRPKSEPIEI</sequence>
<dbReference type="Proteomes" id="UP000274756">
    <property type="component" value="Unassembled WGS sequence"/>
</dbReference>
<evidence type="ECO:0000313" key="3">
    <source>
        <dbReference type="Proteomes" id="UP000038040"/>
    </source>
</evidence>
<name>A0A0N4UMK4_DRAME</name>
<gene>
    <name evidence="2" type="ORF">DME_LOCUS10590</name>
</gene>
<keyword evidence="1" id="KW-1133">Transmembrane helix</keyword>
<accession>A0A0N4UMK4</accession>
<dbReference type="OrthoDB" id="5848843at2759"/>
<dbReference type="AlphaFoldDB" id="A0A0N4UMK4"/>
<dbReference type="EMBL" id="UYYG01001227">
    <property type="protein sequence ID" value="VDN60617.1"/>
    <property type="molecule type" value="Genomic_DNA"/>
</dbReference>